<reference evidence="2 3" key="1">
    <citation type="submission" date="2023-06" db="EMBL/GenBank/DDBJ databases">
        <title>Actinomycetospora Odt1-22.</title>
        <authorList>
            <person name="Supong K."/>
        </authorList>
    </citation>
    <scope>NUCLEOTIDE SEQUENCE [LARGE SCALE GENOMIC DNA]</scope>
    <source>
        <strain evidence="2 3">Odt1-22</strain>
    </source>
</reference>
<gene>
    <name evidence="2" type="ORF">QRT03_29090</name>
</gene>
<organism evidence="2 3">
    <name type="scientific">Actinomycetospora termitidis</name>
    <dbReference type="NCBI Taxonomy" id="3053470"/>
    <lineage>
        <taxon>Bacteria</taxon>
        <taxon>Bacillati</taxon>
        <taxon>Actinomycetota</taxon>
        <taxon>Actinomycetes</taxon>
        <taxon>Pseudonocardiales</taxon>
        <taxon>Pseudonocardiaceae</taxon>
        <taxon>Actinomycetospora</taxon>
    </lineage>
</organism>
<dbReference type="RefSeq" id="WP_286056662.1">
    <property type="nucleotide sequence ID" value="NZ_JASVWF010000009.1"/>
</dbReference>
<feature type="transmembrane region" description="Helical" evidence="1">
    <location>
        <begin position="25"/>
        <end position="50"/>
    </location>
</feature>
<keyword evidence="1" id="KW-1133">Transmembrane helix</keyword>
<evidence type="ECO:0008006" key="4">
    <source>
        <dbReference type="Google" id="ProtNLM"/>
    </source>
</evidence>
<comment type="caution">
    <text evidence="2">The sequence shown here is derived from an EMBL/GenBank/DDBJ whole genome shotgun (WGS) entry which is preliminary data.</text>
</comment>
<proteinExistence type="predicted"/>
<evidence type="ECO:0000313" key="2">
    <source>
        <dbReference type="EMBL" id="MDL5160056.1"/>
    </source>
</evidence>
<dbReference type="Proteomes" id="UP001231924">
    <property type="component" value="Unassembled WGS sequence"/>
</dbReference>
<protein>
    <recommendedName>
        <fullName evidence="4">ABC transporter permease</fullName>
    </recommendedName>
</protein>
<keyword evidence="3" id="KW-1185">Reference proteome</keyword>
<keyword evidence="1" id="KW-0472">Membrane</keyword>
<evidence type="ECO:0000313" key="3">
    <source>
        <dbReference type="Proteomes" id="UP001231924"/>
    </source>
</evidence>
<sequence>MTEPAPPAPAPEPRPTGLARLGADWIAVIVAGALVLLAGLGLLPTIPFLIK</sequence>
<evidence type="ECO:0000256" key="1">
    <source>
        <dbReference type="SAM" id="Phobius"/>
    </source>
</evidence>
<accession>A0ABT7MH94</accession>
<keyword evidence="1" id="KW-0812">Transmembrane</keyword>
<dbReference type="EMBL" id="JASVWF010000009">
    <property type="protein sequence ID" value="MDL5160056.1"/>
    <property type="molecule type" value="Genomic_DNA"/>
</dbReference>
<name>A0ABT7MH94_9PSEU</name>